<comment type="caution">
    <text evidence="3">The sequence shown here is derived from an EMBL/GenBank/DDBJ whole genome shotgun (WGS) entry which is preliminary data.</text>
</comment>
<dbReference type="PANTHER" id="PTHR36113">
    <property type="entry name" value="LYASE, PUTATIVE-RELATED-RELATED"/>
    <property type="match status" value="1"/>
</dbReference>
<dbReference type="Gene3D" id="3.10.180.10">
    <property type="entry name" value="2,3-Dihydroxybiphenyl 1,2-Dioxygenase, domain 1"/>
    <property type="match status" value="1"/>
</dbReference>
<evidence type="ECO:0000259" key="2">
    <source>
        <dbReference type="PROSITE" id="PS51819"/>
    </source>
</evidence>
<dbReference type="Pfam" id="PF00903">
    <property type="entry name" value="Glyoxalase"/>
    <property type="match status" value="1"/>
</dbReference>
<dbReference type="SUPFAM" id="SSF54593">
    <property type="entry name" value="Glyoxalase/Bleomycin resistance protein/Dihydroxybiphenyl dioxygenase"/>
    <property type="match status" value="1"/>
</dbReference>
<protein>
    <submittedName>
        <fullName evidence="3">Glyoxalase family protein</fullName>
        <ecNumber evidence="3">4.4.1.5</ecNumber>
    </submittedName>
</protein>
<gene>
    <name evidence="3" type="primary">gloA</name>
    <name evidence="3" type="ORF">HMPREF9390_0175</name>
</gene>
<dbReference type="CDD" id="cd08352">
    <property type="entry name" value="VOC_Bs_YwkD_like"/>
    <property type="match status" value="1"/>
</dbReference>
<dbReference type="InterPro" id="IPR029068">
    <property type="entry name" value="Glyas_Bleomycin-R_OHBP_Dase"/>
</dbReference>
<dbReference type="InterPro" id="IPR037478">
    <property type="entry name" value="YwkD-like_dom"/>
</dbReference>
<reference evidence="3 4" key="1">
    <citation type="submission" date="2011-01" db="EMBL/GenBank/DDBJ databases">
        <authorList>
            <person name="Muzny D."/>
            <person name="Qin X."/>
            <person name="Buhay C."/>
            <person name="Dugan-Rocha S."/>
            <person name="Ding Y."/>
            <person name="Chen G."/>
            <person name="Hawes A."/>
            <person name="Holder M."/>
            <person name="Jhangiani S."/>
            <person name="Johnson A."/>
            <person name="Khan Z."/>
            <person name="Li Z."/>
            <person name="Liu W."/>
            <person name="Liu X."/>
            <person name="Perez L."/>
            <person name="Shen H."/>
            <person name="Wang Q."/>
            <person name="Watt J."/>
            <person name="Xi L."/>
            <person name="Xin Y."/>
            <person name="Zhou J."/>
            <person name="Deng J."/>
            <person name="Jiang H."/>
            <person name="Liu Y."/>
            <person name="Qu J."/>
            <person name="Song X.-Z."/>
            <person name="Zhang L."/>
            <person name="Villasana D."/>
            <person name="Johnson A."/>
            <person name="Liu J."/>
            <person name="Liyanage D."/>
            <person name="Lorensuhewa L."/>
            <person name="Robinson T."/>
            <person name="Song A."/>
            <person name="Song B.-B."/>
            <person name="Dinh H."/>
            <person name="Thornton R."/>
            <person name="Coyle M."/>
            <person name="Francisco L."/>
            <person name="Jackson L."/>
            <person name="Javaid M."/>
            <person name="Korchina V."/>
            <person name="Kovar C."/>
            <person name="Mata R."/>
            <person name="Mathew T."/>
            <person name="Ngo R."/>
            <person name="Nguyen L."/>
            <person name="Nguyen N."/>
            <person name="Okwuonu G."/>
            <person name="Ongeri F."/>
            <person name="Pham C."/>
            <person name="Simmons D."/>
            <person name="Wilczek-Boney K."/>
            <person name="Hale W."/>
            <person name="Jakkamsetti A."/>
            <person name="Pham P."/>
            <person name="Ruth R."/>
            <person name="San Lucas F."/>
            <person name="Warren J."/>
            <person name="Zhang J."/>
            <person name="Zhao Z."/>
            <person name="Zhou C."/>
            <person name="Zhu D."/>
            <person name="Lee S."/>
            <person name="Bess C."/>
            <person name="Blankenburg K."/>
            <person name="Forbes L."/>
            <person name="Fu Q."/>
            <person name="Gubbala S."/>
            <person name="Hirani K."/>
            <person name="Jayaseelan J.C."/>
            <person name="Lara F."/>
            <person name="Munidasa M."/>
            <person name="Palculict T."/>
            <person name="Patil S."/>
            <person name="Pu L.-L."/>
            <person name="Saada N."/>
            <person name="Tang L."/>
            <person name="Weissenberger G."/>
            <person name="Zhu Y."/>
            <person name="Hemphill L."/>
            <person name="Shang Y."/>
            <person name="Youmans B."/>
            <person name="Ayvaz T."/>
            <person name="Ross M."/>
            <person name="Santibanez J."/>
            <person name="Aqrawi P."/>
            <person name="Gross S."/>
            <person name="Joshi V."/>
            <person name="Fowler G."/>
            <person name="Nazareth L."/>
            <person name="Reid J."/>
            <person name="Worley K."/>
            <person name="Petrosino J."/>
            <person name="Highlander S."/>
            <person name="Gibbs R."/>
        </authorList>
    </citation>
    <scope>NUCLEOTIDE SEQUENCE [LARGE SCALE GENOMIC DNA]</scope>
    <source>
        <strain evidence="3 4">SK405</strain>
    </source>
</reference>
<dbReference type="Proteomes" id="UP000003857">
    <property type="component" value="Unassembled WGS sequence"/>
</dbReference>
<proteinExistence type="predicted"/>
<evidence type="ECO:0000256" key="1">
    <source>
        <dbReference type="ARBA" id="ARBA00022723"/>
    </source>
</evidence>
<dbReference type="GO" id="GO:0004462">
    <property type="term" value="F:lactoylglutathione lyase activity"/>
    <property type="evidence" value="ECO:0007669"/>
    <property type="project" value="UniProtKB-EC"/>
</dbReference>
<dbReference type="PROSITE" id="PS51819">
    <property type="entry name" value="VOC"/>
    <property type="match status" value="1"/>
</dbReference>
<organism evidence="3 4">
    <name type="scientific">Streptococcus sanguinis SK405</name>
    <dbReference type="NCBI Taxonomy" id="888817"/>
    <lineage>
        <taxon>Bacteria</taxon>
        <taxon>Bacillati</taxon>
        <taxon>Bacillota</taxon>
        <taxon>Bacilli</taxon>
        <taxon>Lactobacillales</taxon>
        <taxon>Streptococcaceae</taxon>
        <taxon>Streptococcus</taxon>
    </lineage>
</organism>
<dbReference type="InterPro" id="IPR004360">
    <property type="entry name" value="Glyas_Fos-R_dOase_dom"/>
</dbReference>
<dbReference type="InterPro" id="IPR037523">
    <property type="entry name" value="VOC_core"/>
</dbReference>
<evidence type="ECO:0000313" key="4">
    <source>
        <dbReference type="Proteomes" id="UP000003857"/>
    </source>
</evidence>
<dbReference type="EC" id="4.4.1.5" evidence="3"/>
<dbReference type="EMBL" id="AEWZ01000001">
    <property type="protein sequence ID" value="EGC25708.1"/>
    <property type="molecule type" value="Genomic_DNA"/>
</dbReference>
<name>A0ABC9PHK9_STRSA</name>
<keyword evidence="3" id="KW-0456">Lyase</keyword>
<sequence length="154" mass="18024">MIKTNLPAVSRQIFSTYTLPRKGKEGMKLDTIHHIAIIGHDYAKTREFYVDKLGFEQLDEHHRLDKQDILFNVRKGNLTLEIFIKEEAPKRPALPAPEHTGLRHLAFRVTNVEETLAEFDRLEIPHTELRYDDFDGRKMAFFFDPDGLPLEIHE</sequence>
<accession>A0ABC9PHK9</accession>
<evidence type="ECO:0000313" key="3">
    <source>
        <dbReference type="EMBL" id="EGC25708.1"/>
    </source>
</evidence>
<feature type="domain" description="VOC" evidence="2">
    <location>
        <begin position="31"/>
        <end position="154"/>
    </location>
</feature>
<dbReference type="AlphaFoldDB" id="A0ABC9PHK9"/>
<keyword evidence="1" id="KW-0479">Metal-binding</keyword>
<dbReference type="InterPro" id="IPR051332">
    <property type="entry name" value="Fosfomycin_Res_Enzymes"/>
</dbReference>
<dbReference type="GO" id="GO:0046872">
    <property type="term" value="F:metal ion binding"/>
    <property type="evidence" value="ECO:0007669"/>
    <property type="project" value="UniProtKB-KW"/>
</dbReference>
<dbReference type="PANTHER" id="PTHR36113:SF6">
    <property type="entry name" value="FOSFOMYCIN RESISTANCE PROTEIN FOSX"/>
    <property type="match status" value="1"/>
</dbReference>